<proteinExistence type="predicted"/>
<keyword evidence="2" id="KW-1185">Reference proteome</keyword>
<evidence type="ECO:0000313" key="2">
    <source>
        <dbReference type="Proteomes" id="UP000775686"/>
    </source>
</evidence>
<name>A0ABS2EJC8_9FIRM</name>
<reference evidence="1 2" key="1">
    <citation type="journal article" date="2021" name="Sci. Rep.">
        <title>The distribution of antibiotic resistance genes in chicken gut microbiota commensals.</title>
        <authorList>
            <person name="Juricova H."/>
            <person name="Matiasovicova J."/>
            <person name="Kubasova T."/>
            <person name="Cejkova D."/>
            <person name="Rychlik I."/>
        </authorList>
    </citation>
    <scope>NUCLEOTIDE SEQUENCE [LARGE SCALE GENOMIC DNA]</scope>
    <source>
        <strain evidence="1 2">An770</strain>
    </source>
</reference>
<accession>A0ABS2EJC8</accession>
<dbReference type="RefSeq" id="WP_158099270.1">
    <property type="nucleotide sequence ID" value="NZ_JACJKH010000023.1"/>
</dbReference>
<gene>
    <name evidence="1" type="ORF">H6A32_12145</name>
</gene>
<organism evidence="1 2">
    <name type="scientific">Drancourtella massiliensis</name>
    <dbReference type="NCBI Taxonomy" id="1632013"/>
    <lineage>
        <taxon>Bacteria</taxon>
        <taxon>Bacillati</taxon>
        <taxon>Bacillota</taxon>
        <taxon>Clostridia</taxon>
        <taxon>Eubacteriales</taxon>
        <taxon>Oscillospiraceae</taxon>
        <taxon>Drancourtella</taxon>
    </lineage>
</organism>
<dbReference type="Proteomes" id="UP000775686">
    <property type="component" value="Unassembled WGS sequence"/>
</dbReference>
<protein>
    <submittedName>
        <fullName evidence="1">Uncharacterized protein</fullName>
    </submittedName>
</protein>
<evidence type="ECO:0000313" key="1">
    <source>
        <dbReference type="EMBL" id="MBM6745039.1"/>
    </source>
</evidence>
<sequence length="49" mass="5363">MGRRLIFIDDKPGYGGVSTCLICLANELCKIGRCNRTKEDICTVTSLKG</sequence>
<comment type="caution">
    <text evidence="1">The sequence shown here is derived from an EMBL/GenBank/DDBJ whole genome shotgun (WGS) entry which is preliminary data.</text>
</comment>
<dbReference type="EMBL" id="JACJKH010000023">
    <property type="protein sequence ID" value="MBM6745039.1"/>
    <property type="molecule type" value="Genomic_DNA"/>
</dbReference>